<keyword evidence="14" id="KW-0539">Nucleus</keyword>
<feature type="compositionally biased region" description="Low complexity" evidence="20">
    <location>
        <begin position="794"/>
        <end position="818"/>
    </location>
</feature>
<dbReference type="GO" id="GO:0003677">
    <property type="term" value="F:DNA binding"/>
    <property type="evidence" value="ECO:0007669"/>
    <property type="project" value="UniProtKB-KW"/>
</dbReference>
<reference evidence="22" key="1">
    <citation type="submission" date="2022-07" db="EMBL/GenBank/DDBJ databases">
        <title>Phylogenomic reconstructions and comparative analyses of Kickxellomycotina fungi.</title>
        <authorList>
            <person name="Reynolds N.K."/>
            <person name="Stajich J.E."/>
            <person name="Barry K."/>
            <person name="Grigoriev I.V."/>
            <person name="Crous P."/>
            <person name="Smith M.E."/>
        </authorList>
    </citation>
    <scope>NUCLEOTIDE SEQUENCE</scope>
    <source>
        <strain evidence="22">IMI 214461</strain>
    </source>
</reference>
<dbReference type="GO" id="GO:0008139">
    <property type="term" value="F:nuclear localization sequence binding"/>
    <property type="evidence" value="ECO:0007669"/>
    <property type="project" value="TreeGrafter"/>
</dbReference>
<feature type="compositionally biased region" description="Basic and acidic residues" evidence="20">
    <location>
        <begin position="312"/>
        <end position="323"/>
    </location>
</feature>
<keyword evidence="4" id="KW-0813">Transport</keyword>
<evidence type="ECO:0000256" key="5">
    <source>
        <dbReference type="ARBA" id="ARBA00022723"/>
    </source>
</evidence>
<feature type="compositionally biased region" description="Acidic residues" evidence="20">
    <location>
        <begin position="267"/>
        <end position="284"/>
    </location>
</feature>
<comment type="similarity">
    <text evidence="15">Belongs to the NUP153 family.</text>
</comment>
<keyword evidence="13" id="KW-0472">Membrane</keyword>
<evidence type="ECO:0000256" key="2">
    <source>
        <dbReference type="ARBA" id="ARBA00004126"/>
    </source>
</evidence>
<keyword evidence="8" id="KW-0862">Zinc</keyword>
<dbReference type="InterPro" id="IPR026054">
    <property type="entry name" value="Nucleoporin"/>
</dbReference>
<dbReference type="EMBL" id="JANBQF010000080">
    <property type="protein sequence ID" value="KAJ2005934.1"/>
    <property type="molecule type" value="Genomic_DNA"/>
</dbReference>
<evidence type="ECO:0000259" key="21">
    <source>
        <dbReference type="PROSITE" id="PS50199"/>
    </source>
</evidence>
<feature type="region of interest" description="Disordered" evidence="20">
    <location>
        <begin position="753"/>
        <end position="828"/>
    </location>
</feature>
<dbReference type="GO" id="GO:0008270">
    <property type="term" value="F:zinc ion binding"/>
    <property type="evidence" value="ECO:0007669"/>
    <property type="project" value="UniProtKB-KW"/>
</dbReference>
<evidence type="ECO:0000256" key="19">
    <source>
        <dbReference type="PROSITE-ProRule" id="PRU00322"/>
    </source>
</evidence>
<accession>A0A9W8EGD9</accession>
<dbReference type="SUPFAM" id="SSF90209">
    <property type="entry name" value="Ran binding protein zinc finger-like"/>
    <property type="match status" value="1"/>
</dbReference>
<feature type="region of interest" description="Disordered" evidence="20">
    <location>
        <begin position="1"/>
        <end position="22"/>
    </location>
</feature>
<evidence type="ECO:0000256" key="1">
    <source>
        <dbReference type="ARBA" id="ARBA00001947"/>
    </source>
</evidence>
<comment type="subcellular location">
    <subcellularLocation>
        <location evidence="2">Nucleus membrane</location>
    </subcellularLocation>
    <subcellularLocation>
        <location evidence="3">Nucleus</location>
        <location evidence="3">Nuclear pore complex</location>
    </subcellularLocation>
</comment>
<keyword evidence="23" id="KW-1185">Reference proteome</keyword>
<feature type="domain" description="RanBP2-type" evidence="21">
    <location>
        <begin position="1079"/>
        <end position="1108"/>
    </location>
</feature>
<evidence type="ECO:0000256" key="3">
    <source>
        <dbReference type="ARBA" id="ARBA00004567"/>
    </source>
</evidence>
<keyword evidence="6 19" id="KW-0863">Zinc-finger</keyword>
<dbReference type="PANTHER" id="PTHR23193:SF23">
    <property type="entry name" value="NUCLEAR PORE COMPLEX PROTEIN NUP153"/>
    <property type="match status" value="1"/>
</dbReference>
<evidence type="ECO:0000313" key="22">
    <source>
        <dbReference type="EMBL" id="KAJ2005934.1"/>
    </source>
</evidence>
<feature type="compositionally biased region" description="Acidic residues" evidence="20">
    <location>
        <begin position="292"/>
        <end position="306"/>
    </location>
</feature>
<feature type="compositionally biased region" description="Acidic residues" evidence="20">
    <location>
        <begin position="157"/>
        <end position="195"/>
    </location>
</feature>
<dbReference type="PROSITE" id="PS01358">
    <property type="entry name" value="ZF_RANBP2_1"/>
    <property type="match status" value="3"/>
</dbReference>
<dbReference type="GO" id="GO:0005643">
    <property type="term" value="C:nuclear pore"/>
    <property type="evidence" value="ECO:0007669"/>
    <property type="project" value="UniProtKB-SubCell"/>
</dbReference>
<feature type="compositionally biased region" description="Polar residues" evidence="20">
    <location>
        <begin position="380"/>
        <end position="390"/>
    </location>
</feature>
<feature type="compositionally biased region" description="Acidic residues" evidence="20">
    <location>
        <begin position="324"/>
        <end position="345"/>
    </location>
</feature>
<feature type="region of interest" description="Disordered" evidence="20">
    <location>
        <begin position="494"/>
        <end position="520"/>
    </location>
</feature>
<organism evidence="22 23">
    <name type="scientific">Coemansia thaxteri</name>
    <dbReference type="NCBI Taxonomy" id="2663907"/>
    <lineage>
        <taxon>Eukaryota</taxon>
        <taxon>Fungi</taxon>
        <taxon>Fungi incertae sedis</taxon>
        <taxon>Zoopagomycota</taxon>
        <taxon>Kickxellomycotina</taxon>
        <taxon>Kickxellomycetes</taxon>
        <taxon>Kickxellales</taxon>
        <taxon>Kickxellaceae</taxon>
        <taxon>Coemansia</taxon>
    </lineage>
</organism>
<feature type="compositionally biased region" description="Acidic residues" evidence="20">
    <location>
        <begin position="356"/>
        <end position="365"/>
    </location>
</feature>
<dbReference type="InterPro" id="IPR036443">
    <property type="entry name" value="Znf_RanBP2_sf"/>
</dbReference>
<dbReference type="GO" id="GO:0006405">
    <property type="term" value="P:RNA export from nucleus"/>
    <property type="evidence" value="ECO:0007669"/>
    <property type="project" value="TreeGrafter"/>
</dbReference>
<evidence type="ECO:0000256" key="14">
    <source>
        <dbReference type="ARBA" id="ARBA00023242"/>
    </source>
</evidence>
<dbReference type="Gene3D" id="4.10.1060.10">
    <property type="entry name" value="Zinc finger, RanBP2-type"/>
    <property type="match status" value="4"/>
</dbReference>
<feature type="compositionally biased region" description="Basic and acidic residues" evidence="20">
    <location>
        <begin position="504"/>
        <end position="513"/>
    </location>
</feature>
<feature type="domain" description="RanBP2-type" evidence="21">
    <location>
        <begin position="1023"/>
        <end position="1052"/>
    </location>
</feature>
<feature type="compositionally biased region" description="Low complexity" evidence="20">
    <location>
        <begin position="399"/>
        <end position="411"/>
    </location>
</feature>
<feature type="domain" description="RanBP2-type" evidence="21">
    <location>
        <begin position="1135"/>
        <end position="1164"/>
    </location>
</feature>
<feature type="compositionally biased region" description="Polar residues" evidence="20">
    <location>
        <begin position="443"/>
        <end position="454"/>
    </location>
</feature>
<dbReference type="Proteomes" id="UP001150907">
    <property type="component" value="Unassembled WGS sequence"/>
</dbReference>
<keyword evidence="10" id="KW-0811">Translocation</keyword>
<feature type="compositionally biased region" description="Polar residues" evidence="20">
    <location>
        <begin position="767"/>
        <end position="792"/>
    </location>
</feature>
<evidence type="ECO:0000256" key="17">
    <source>
        <dbReference type="ARBA" id="ARBA00078197"/>
    </source>
</evidence>
<feature type="region of interest" description="Disordered" evidence="20">
    <location>
        <begin position="699"/>
        <end position="720"/>
    </location>
</feature>
<dbReference type="Pfam" id="PF00641">
    <property type="entry name" value="Zn_ribbon_RanBP"/>
    <property type="match status" value="4"/>
</dbReference>
<feature type="compositionally biased region" description="Low complexity" evidence="20">
    <location>
        <begin position="200"/>
        <end position="220"/>
    </location>
</feature>
<dbReference type="SMART" id="SM00547">
    <property type="entry name" value="ZnF_RBZ"/>
    <property type="match status" value="4"/>
</dbReference>
<evidence type="ECO:0000256" key="7">
    <source>
        <dbReference type="ARBA" id="ARBA00022816"/>
    </source>
</evidence>
<dbReference type="AlphaFoldDB" id="A0A9W8EGD9"/>
<feature type="domain" description="RanBP2-type" evidence="21">
    <location>
        <begin position="967"/>
        <end position="996"/>
    </location>
</feature>
<evidence type="ECO:0000256" key="18">
    <source>
        <dbReference type="ARBA" id="ARBA00079437"/>
    </source>
</evidence>
<evidence type="ECO:0000256" key="11">
    <source>
        <dbReference type="ARBA" id="ARBA00023125"/>
    </source>
</evidence>
<sequence>MDSASASAVMPQPVVRRTAAHPSRRYAPYARPAANSLCQNSLADRVLGFCRIISKPLFAKSLSASSSSSDDAFVAPWRTVDRETFELREELYRAQNDAAAFDSRQSSLPESASSLATSLGAPTSSYESVFDTARKIAERRATGLVSAEPPIDHGKAEEEEEEEGDNDFVPDDEDAEDDEEEVLQNDMDPIDELEEVTTTPAASANDLPLPAAAAASDSSDQSIEFSVVEESDQESVALDVSERESSAIDSDNLHTGGLDVEHKTESSAEEDASEDEASVSEDEASVSKDEASASEDEASASEDEASASDNLHTGDLDVEREVELSVEEDASEGEASISDESDQMTEEIAAMSSENDAADESEEETNPVLEPAANAEADKSNTLQSPTSRSWWPFSARKLLSGLSSSSSSSTLKDRSHEKRHLADDTSSDSENSPTFPKHKSVHPTSSSDMQTHQVPPAMVPPSSFARRRLPPRSGNVRVSRPYVPTSFIDISKDQANTSGKKMRSFEHPESRRSTMPTNRRYTSDISVPAELTEPCSSSASAAAATVAPTPTITAASLGLEARRSAARGQYQRLRRQTSVYYGTGYGSRSVPYALNVAYSSAPAIAPAAHQSGQIYRGTAHTGRAAQLVGSSSSDVAETKGGSITAQKILDIISEVPPARSQANLGPHEVINPYELSSPYSVRMRPAPMQRRRVLVPLSTRLGQSSSADSAKPAGQRTDGNNARTILESIQLAAPPEVQAGLGSPALKVIQTNRQSPRKYLPPPLPTISTKKPTNASSPSTRKVSVASQSPGVASPSLLTKSLSSTSPSSLSARLAAKGQPAPKPFDQLAKISAPEPAAPASKQPFLFGAPKPAVSEAAVVSEAATPPPVKTQFSTPMPAPKAAEPAVAFAATTTALAASELQLPVFSFVLPPASETPSQAAAKRNVAMVNRSQLPAFAFTLDPKAAKPKGAFHPTSEPKQQSAQAKADDWTCDVCELKSPPSAVKCTVCDAARPIPKSAVVPAAAPVPNLWAQSEFLPAAPKDGEWVCDTCELKNAQSASKCTVCDAAKPGPKPAVTAAAAPVPNLWAQSGFKAAESKAGEWVCDTCELKNAQSASKCTVCDAAKPGPKPAVTAAAAPVPNLWAQSGFKAAEPKAGEWICDTCELKNIAAFDKCSVCDTPKPTPKVAVLPTDFSALSVKKKVSDLDSSQLPVFSFELDVTKKPAVPNLWTPSRFKAL</sequence>
<evidence type="ECO:0000256" key="15">
    <source>
        <dbReference type="ARBA" id="ARBA00060842"/>
    </source>
</evidence>
<evidence type="ECO:0000256" key="12">
    <source>
        <dbReference type="ARBA" id="ARBA00023132"/>
    </source>
</evidence>
<dbReference type="GO" id="GO:0051028">
    <property type="term" value="P:mRNA transport"/>
    <property type="evidence" value="ECO:0007669"/>
    <property type="project" value="UniProtKB-KW"/>
</dbReference>
<keyword evidence="11" id="KW-0238">DNA-binding</keyword>
<evidence type="ECO:0000256" key="9">
    <source>
        <dbReference type="ARBA" id="ARBA00022927"/>
    </source>
</evidence>
<evidence type="ECO:0000256" key="16">
    <source>
        <dbReference type="ARBA" id="ARBA00068609"/>
    </source>
</evidence>
<evidence type="ECO:0000256" key="4">
    <source>
        <dbReference type="ARBA" id="ARBA00022448"/>
    </source>
</evidence>
<keyword evidence="7" id="KW-0509">mRNA transport</keyword>
<evidence type="ECO:0000256" key="13">
    <source>
        <dbReference type="ARBA" id="ARBA00023136"/>
    </source>
</evidence>
<dbReference type="InterPro" id="IPR001876">
    <property type="entry name" value="Znf_RanBP2"/>
</dbReference>
<feature type="region of interest" description="Disordered" evidence="20">
    <location>
        <begin position="141"/>
        <end position="481"/>
    </location>
</feature>
<name>A0A9W8EGD9_9FUNG</name>
<comment type="cofactor">
    <cofactor evidence="1">
        <name>Zn(2+)</name>
        <dbReference type="ChEBI" id="CHEBI:29105"/>
    </cofactor>
</comment>
<dbReference type="GO" id="GO:0017056">
    <property type="term" value="F:structural constituent of nuclear pore"/>
    <property type="evidence" value="ECO:0007669"/>
    <property type="project" value="TreeGrafter"/>
</dbReference>
<dbReference type="GO" id="GO:0006606">
    <property type="term" value="P:protein import into nucleus"/>
    <property type="evidence" value="ECO:0007669"/>
    <property type="project" value="TreeGrafter"/>
</dbReference>
<dbReference type="OrthoDB" id="79830at2759"/>
<evidence type="ECO:0000256" key="20">
    <source>
        <dbReference type="SAM" id="MobiDB-lite"/>
    </source>
</evidence>
<comment type="caution">
    <text evidence="22">The sequence shown here is derived from an EMBL/GenBank/DDBJ whole genome shotgun (WGS) entry which is preliminary data.</text>
</comment>
<keyword evidence="12" id="KW-0906">Nuclear pore complex</keyword>
<dbReference type="PANTHER" id="PTHR23193">
    <property type="entry name" value="NUCLEAR PORE COMPLEX PROTEIN NUP"/>
    <property type="match status" value="1"/>
</dbReference>
<proteinExistence type="inferred from homology"/>
<evidence type="ECO:0000256" key="6">
    <source>
        <dbReference type="ARBA" id="ARBA00022771"/>
    </source>
</evidence>
<dbReference type="GO" id="GO:0031965">
    <property type="term" value="C:nuclear membrane"/>
    <property type="evidence" value="ECO:0007669"/>
    <property type="project" value="UniProtKB-SubCell"/>
</dbReference>
<keyword evidence="5" id="KW-0479">Metal-binding</keyword>
<dbReference type="PROSITE" id="PS50199">
    <property type="entry name" value="ZF_RANBP2_2"/>
    <property type="match status" value="4"/>
</dbReference>
<feature type="compositionally biased region" description="Basic and acidic residues" evidence="20">
    <location>
        <begin position="412"/>
        <end position="424"/>
    </location>
</feature>
<evidence type="ECO:0000256" key="8">
    <source>
        <dbReference type="ARBA" id="ARBA00022833"/>
    </source>
</evidence>
<gene>
    <name evidence="22" type="ORF">H4R26_001689</name>
</gene>
<keyword evidence="9" id="KW-0653">Protein transport</keyword>
<evidence type="ECO:0000256" key="10">
    <source>
        <dbReference type="ARBA" id="ARBA00023010"/>
    </source>
</evidence>
<protein>
    <recommendedName>
        <fullName evidence="16">Nuclear pore complex protein Nup153</fullName>
    </recommendedName>
    <alternativeName>
        <fullName evidence="18">153 kDa nucleoporin</fullName>
    </alternativeName>
    <alternativeName>
        <fullName evidence="17">Nucleoporin Nup153</fullName>
    </alternativeName>
</protein>
<evidence type="ECO:0000313" key="23">
    <source>
        <dbReference type="Proteomes" id="UP001150907"/>
    </source>
</evidence>